<proteinExistence type="predicted"/>
<dbReference type="RefSeq" id="WP_145220147.1">
    <property type="nucleotide sequence ID" value="NZ_CP036432.1"/>
</dbReference>
<organism evidence="2 3">
    <name type="scientific">Stieleria magnilauensis</name>
    <dbReference type="NCBI Taxonomy" id="2527963"/>
    <lineage>
        <taxon>Bacteria</taxon>
        <taxon>Pseudomonadati</taxon>
        <taxon>Planctomycetota</taxon>
        <taxon>Planctomycetia</taxon>
        <taxon>Pirellulales</taxon>
        <taxon>Pirellulaceae</taxon>
        <taxon>Stieleria</taxon>
    </lineage>
</organism>
<feature type="compositionally biased region" description="Polar residues" evidence="1">
    <location>
        <begin position="36"/>
        <end position="47"/>
    </location>
</feature>
<evidence type="ECO:0000256" key="1">
    <source>
        <dbReference type="SAM" id="MobiDB-lite"/>
    </source>
</evidence>
<dbReference type="EMBL" id="CP036432">
    <property type="protein sequence ID" value="QDV88088.1"/>
    <property type="molecule type" value="Genomic_DNA"/>
</dbReference>
<evidence type="ECO:0000313" key="2">
    <source>
        <dbReference type="EMBL" id="QDV88088.1"/>
    </source>
</evidence>
<gene>
    <name evidence="2" type="ORF">TBK1r_71200</name>
</gene>
<feature type="region of interest" description="Disordered" evidence="1">
    <location>
        <begin position="34"/>
        <end position="56"/>
    </location>
</feature>
<sequence length="379" mass="40439">MLPSRTPLKVPLTVATAVALITLGVTLQPQAERLATQASPQSMPHSSESTRDAALSSQTARRVARARFYDAEVIPLIAEIDDQNRLAADRCLQRIDRTLKRYHAGVEPFVEDMTSISTRLGVLKRMPGGWWTSDGRVEAYVQDKFESHLFSEETLLDDISTALLQFRRDVDANQTLMLTRVQAALTTSDLPGVQLEQHDAFFRELSTELGRYAAGQGTTSVENMLGALVLGEVGAFAARSVVTGLLVRFAPSVAISSAAGASATVGASATGAGGGSIGGPVGAVVGFGAGLAIGLVIDWWMTERFETELTGQMHIYLNDLEATLISGGVLNGDATTNQATDGAARPGIGLQDALPKLCGQLRDAYRDRFYQQIVDGESL</sequence>
<accession>A0ABX5Y1D3</accession>
<evidence type="ECO:0000313" key="3">
    <source>
        <dbReference type="Proteomes" id="UP000318081"/>
    </source>
</evidence>
<keyword evidence="3" id="KW-1185">Reference proteome</keyword>
<name>A0ABX5Y1D3_9BACT</name>
<reference evidence="2 3" key="1">
    <citation type="submission" date="2019-02" db="EMBL/GenBank/DDBJ databases">
        <title>Deep-cultivation of Planctomycetes and their phenomic and genomic characterization uncovers novel biology.</title>
        <authorList>
            <person name="Wiegand S."/>
            <person name="Jogler M."/>
            <person name="Boedeker C."/>
            <person name="Pinto D."/>
            <person name="Vollmers J."/>
            <person name="Rivas-Marin E."/>
            <person name="Kohn T."/>
            <person name="Peeters S.H."/>
            <person name="Heuer A."/>
            <person name="Rast P."/>
            <person name="Oberbeckmann S."/>
            <person name="Bunk B."/>
            <person name="Jeske O."/>
            <person name="Meyerdierks A."/>
            <person name="Storesund J.E."/>
            <person name="Kallscheuer N."/>
            <person name="Luecker S."/>
            <person name="Lage O.M."/>
            <person name="Pohl T."/>
            <person name="Merkel B.J."/>
            <person name="Hornburger P."/>
            <person name="Mueller R.-W."/>
            <person name="Bruemmer F."/>
            <person name="Labrenz M."/>
            <person name="Spormann A.M."/>
            <person name="Op den Camp H."/>
            <person name="Overmann J."/>
            <person name="Amann R."/>
            <person name="Jetten M.S.M."/>
            <person name="Mascher T."/>
            <person name="Medema M.H."/>
            <person name="Devos D.P."/>
            <person name="Kaster A.-K."/>
            <person name="Ovreas L."/>
            <person name="Rohde M."/>
            <person name="Galperin M.Y."/>
            <person name="Jogler C."/>
        </authorList>
    </citation>
    <scope>NUCLEOTIDE SEQUENCE [LARGE SCALE GENOMIC DNA]</scope>
    <source>
        <strain evidence="2 3">TBK1r</strain>
    </source>
</reference>
<dbReference type="Proteomes" id="UP000318081">
    <property type="component" value="Chromosome"/>
</dbReference>
<protein>
    <submittedName>
        <fullName evidence="2">Uncharacterized protein</fullName>
    </submittedName>
</protein>